<reference evidence="1" key="1">
    <citation type="journal article" date="2023" name="Mol. Phylogenet. Evol.">
        <title>Genome-scale phylogeny and comparative genomics of the fungal order Sordariales.</title>
        <authorList>
            <person name="Hensen N."/>
            <person name="Bonometti L."/>
            <person name="Westerberg I."/>
            <person name="Brannstrom I.O."/>
            <person name="Guillou S."/>
            <person name="Cros-Aarteil S."/>
            <person name="Calhoun S."/>
            <person name="Haridas S."/>
            <person name="Kuo A."/>
            <person name="Mondo S."/>
            <person name="Pangilinan J."/>
            <person name="Riley R."/>
            <person name="LaButti K."/>
            <person name="Andreopoulos B."/>
            <person name="Lipzen A."/>
            <person name="Chen C."/>
            <person name="Yan M."/>
            <person name="Daum C."/>
            <person name="Ng V."/>
            <person name="Clum A."/>
            <person name="Steindorff A."/>
            <person name="Ohm R.A."/>
            <person name="Martin F."/>
            <person name="Silar P."/>
            <person name="Natvig D.O."/>
            <person name="Lalanne C."/>
            <person name="Gautier V."/>
            <person name="Ament-Velasquez S.L."/>
            <person name="Kruys A."/>
            <person name="Hutchinson M.I."/>
            <person name="Powell A.J."/>
            <person name="Barry K."/>
            <person name="Miller A.N."/>
            <person name="Grigoriev I.V."/>
            <person name="Debuchy R."/>
            <person name="Gladieux P."/>
            <person name="Hiltunen Thoren M."/>
            <person name="Johannesson H."/>
        </authorList>
    </citation>
    <scope>NUCLEOTIDE SEQUENCE</scope>
    <source>
        <strain evidence="1">CBS 103.79</strain>
    </source>
</reference>
<protein>
    <submittedName>
        <fullName evidence="1">Uncharacterized protein</fullName>
    </submittedName>
</protein>
<evidence type="ECO:0000313" key="1">
    <source>
        <dbReference type="EMBL" id="KAK3905203.1"/>
    </source>
</evidence>
<dbReference type="EMBL" id="MU855367">
    <property type="protein sequence ID" value="KAK3905203.1"/>
    <property type="molecule type" value="Genomic_DNA"/>
</dbReference>
<sequence>MPNAATLGFFMVAPIARIREHLERAREPGLLPQAWPRMLRGINLQASWAQDRRGSLCVLSGTEAPEETHVSPSVTEKSETLDLDTLLESFWGIGKALGWRKLYEDPAITQSISNCLSLHRQTSFLV</sequence>
<gene>
    <name evidence="1" type="ORF">C8A05DRAFT_30982</name>
</gene>
<dbReference type="AlphaFoldDB" id="A0AAN6MRN8"/>
<proteinExistence type="predicted"/>
<dbReference type="Proteomes" id="UP001303889">
    <property type="component" value="Unassembled WGS sequence"/>
</dbReference>
<reference evidence="1" key="2">
    <citation type="submission" date="2023-05" db="EMBL/GenBank/DDBJ databases">
        <authorList>
            <consortium name="Lawrence Berkeley National Laboratory"/>
            <person name="Steindorff A."/>
            <person name="Hensen N."/>
            <person name="Bonometti L."/>
            <person name="Westerberg I."/>
            <person name="Brannstrom I.O."/>
            <person name="Guillou S."/>
            <person name="Cros-Aarteil S."/>
            <person name="Calhoun S."/>
            <person name="Haridas S."/>
            <person name="Kuo A."/>
            <person name="Mondo S."/>
            <person name="Pangilinan J."/>
            <person name="Riley R."/>
            <person name="Labutti K."/>
            <person name="Andreopoulos B."/>
            <person name="Lipzen A."/>
            <person name="Chen C."/>
            <person name="Yanf M."/>
            <person name="Daum C."/>
            <person name="Ng V."/>
            <person name="Clum A."/>
            <person name="Ohm R."/>
            <person name="Martin F."/>
            <person name="Silar P."/>
            <person name="Natvig D."/>
            <person name="Lalanne C."/>
            <person name="Gautier V."/>
            <person name="Ament-Velasquez S.L."/>
            <person name="Kruys A."/>
            <person name="Hutchinson M.I."/>
            <person name="Powell A.J."/>
            <person name="Barry K."/>
            <person name="Miller A.N."/>
            <person name="Grigoriev I.V."/>
            <person name="Debuchy R."/>
            <person name="Gladieux P."/>
            <person name="Thoren M.H."/>
            <person name="Johannesson H."/>
        </authorList>
    </citation>
    <scope>NUCLEOTIDE SEQUENCE</scope>
    <source>
        <strain evidence="1">CBS 103.79</strain>
    </source>
</reference>
<organism evidence="1 2">
    <name type="scientific">Staphylotrichum tortipilum</name>
    <dbReference type="NCBI Taxonomy" id="2831512"/>
    <lineage>
        <taxon>Eukaryota</taxon>
        <taxon>Fungi</taxon>
        <taxon>Dikarya</taxon>
        <taxon>Ascomycota</taxon>
        <taxon>Pezizomycotina</taxon>
        <taxon>Sordariomycetes</taxon>
        <taxon>Sordariomycetidae</taxon>
        <taxon>Sordariales</taxon>
        <taxon>Chaetomiaceae</taxon>
        <taxon>Staphylotrichum</taxon>
    </lineage>
</organism>
<name>A0AAN6MRN8_9PEZI</name>
<keyword evidence="2" id="KW-1185">Reference proteome</keyword>
<comment type="caution">
    <text evidence="1">The sequence shown here is derived from an EMBL/GenBank/DDBJ whole genome shotgun (WGS) entry which is preliminary data.</text>
</comment>
<evidence type="ECO:0000313" key="2">
    <source>
        <dbReference type="Proteomes" id="UP001303889"/>
    </source>
</evidence>
<accession>A0AAN6MRN8</accession>